<dbReference type="Proteomes" id="UP001162734">
    <property type="component" value="Chromosome"/>
</dbReference>
<evidence type="ECO:0000256" key="5">
    <source>
        <dbReference type="ARBA" id="ARBA00051722"/>
    </source>
</evidence>
<sequence length="146" mass="15842">MFTRLLTVCIGNICRSPMAEALLRAHLEAAGKPGVRVQSAGLAALVGRPADPLAQALLAERGIDLSQHRARQLTSSLVTGSDLVLVMDEEQQRAVEKLCPTARGRVQRLGRFGKFDVPDPYGGSRAHFEEALRLIDRGIADFARVL</sequence>
<accession>A0ABM7XCV6</accession>
<dbReference type="PRINTS" id="PR00719">
    <property type="entry name" value="LMWPTPASE"/>
</dbReference>
<comment type="similarity">
    <text evidence="1">Belongs to the low molecular weight phosphotyrosine protein phosphatase family.</text>
</comment>
<keyword evidence="3" id="KW-0378">Hydrolase</keyword>
<dbReference type="Pfam" id="PF01451">
    <property type="entry name" value="LMWPc"/>
    <property type="match status" value="1"/>
</dbReference>
<keyword evidence="8" id="KW-1185">Reference proteome</keyword>
<evidence type="ECO:0000256" key="2">
    <source>
        <dbReference type="ARBA" id="ARBA00013064"/>
    </source>
</evidence>
<dbReference type="RefSeq" id="WP_248341924.1">
    <property type="nucleotide sequence ID" value="NZ_AP025592.1"/>
</dbReference>
<dbReference type="SUPFAM" id="SSF52788">
    <property type="entry name" value="Phosphotyrosine protein phosphatases I"/>
    <property type="match status" value="1"/>
</dbReference>
<dbReference type="InterPro" id="IPR050438">
    <property type="entry name" value="LMW_PTPase"/>
</dbReference>
<evidence type="ECO:0000256" key="1">
    <source>
        <dbReference type="ARBA" id="ARBA00011063"/>
    </source>
</evidence>
<organism evidence="7 8">
    <name type="scientific">Anaeromyxobacter paludicola</name>
    <dbReference type="NCBI Taxonomy" id="2918171"/>
    <lineage>
        <taxon>Bacteria</taxon>
        <taxon>Pseudomonadati</taxon>
        <taxon>Myxococcota</taxon>
        <taxon>Myxococcia</taxon>
        <taxon>Myxococcales</taxon>
        <taxon>Cystobacterineae</taxon>
        <taxon>Anaeromyxobacteraceae</taxon>
        <taxon>Anaeromyxobacter</taxon>
    </lineage>
</organism>
<feature type="domain" description="Phosphotyrosine protein phosphatase I" evidence="6">
    <location>
        <begin position="3"/>
        <end position="145"/>
    </location>
</feature>
<reference evidence="8" key="1">
    <citation type="journal article" date="2022" name="Int. J. Syst. Evol. Microbiol.">
        <title>Anaeromyxobacter oryzae sp. nov., Anaeromyxobacter diazotrophicus sp. nov. and Anaeromyxobacter paludicola sp. nov., isolated from paddy soils.</title>
        <authorList>
            <person name="Itoh H."/>
            <person name="Xu Z."/>
            <person name="Mise K."/>
            <person name="Masuda Y."/>
            <person name="Ushijima N."/>
            <person name="Hayakawa C."/>
            <person name="Shiratori Y."/>
            <person name="Senoo K."/>
        </authorList>
    </citation>
    <scope>NUCLEOTIDE SEQUENCE [LARGE SCALE GENOMIC DNA]</scope>
    <source>
        <strain evidence="8">Red630</strain>
    </source>
</reference>
<comment type="catalytic activity">
    <reaction evidence="5">
        <text>O-phospho-L-tyrosyl-[protein] + H2O = L-tyrosyl-[protein] + phosphate</text>
        <dbReference type="Rhea" id="RHEA:10684"/>
        <dbReference type="Rhea" id="RHEA-COMP:10136"/>
        <dbReference type="Rhea" id="RHEA-COMP:20101"/>
        <dbReference type="ChEBI" id="CHEBI:15377"/>
        <dbReference type="ChEBI" id="CHEBI:43474"/>
        <dbReference type="ChEBI" id="CHEBI:46858"/>
        <dbReference type="ChEBI" id="CHEBI:61978"/>
        <dbReference type="EC" id="3.1.3.48"/>
    </reaction>
</comment>
<evidence type="ECO:0000313" key="8">
    <source>
        <dbReference type="Proteomes" id="UP001162734"/>
    </source>
</evidence>
<dbReference type="EMBL" id="AP025592">
    <property type="protein sequence ID" value="BDG09649.1"/>
    <property type="molecule type" value="Genomic_DNA"/>
</dbReference>
<dbReference type="SMART" id="SM00226">
    <property type="entry name" value="LMWPc"/>
    <property type="match status" value="1"/>
</dbReference>
<dbReference type="InterPro" id="IPR023485">
    <property type="entry name" value="Ptyr_pPase"/>
</dbReference>
<gene>
    <name evidence="7" type="ORF">AMPC_27620</name>
</gene>
<dbReference type="PANTHER" id="PTHR11717">
    <property type="entry name" value="LOW MOLECULAR WEIGHT PROTEIN TYROSINE PHOSPHATASE"/>
    <property type="match status" value="1"/>
</dbReference>
<dbReference type="EC" id="3.1.3.48" evidence="2"/>
<keyword evidence="4" id="KW-0904">Protein phosphatase</keyword>
<dbReference type="PANTHER" id="PTHR11717:SF31">
    <property type="entry name" value="LOW MOLECULAR WEIGHT PROTEIN-TYROSINE-PHOSPHATASE ETP-RELATED"/>
    <property type="match status" value="1"/>
</dbReference>
<dbReference type="CDD" id="cd16343">
    <property type="entry name" value="LMWPTP"/>
    <property type="match status" value="1"/>
</dbReference>
<dbReference type="Gene3D" id="3.40.50.2300">
    <property type="match status" value="1"/>
</dbReference>
<name>A0ABM7XCV6_9BACT</name>
<protein>
    <recommendedName>
        <fullName evidence="2">protein-tyrosine-phosphatase</fullName>
        <ecNumber evidence="2">3.1.3.48</ecNumber>
    </recommendedName>
</protein>
<evidence type="ECO:0000259" key="6">
    <source>
        <dbReference type="SMART" id="SM00226"/>
    </source>
</evidence>
<evidence type="ECO:0000256" key="4">
    <source>
        <dbReference type="ARBA" id="ARBA00022912"/>
    </source>
</evidence>
<dbReference type="InterPro" id="IPR036196">
    <property type="entry name" value="Ptyr_pPase_sf"/>
</dbReference>
<evidence type="ECO:0000256" key="3">
    <source>
        <dbReference type="ARBA" id="ARBA00022801"/>
    </source>
</evidence>
<proteinExistence type="inferred from homology"/>
<dbReference type="InterPro" id="IPR017867">
    <property type="entry name" value="Tyr_phospatase_low_mol_wt"/>
</dbReference>
<evidence type="ECO:0000313" key="7">
    <source>
        <dbReference type="EMBL" id="BDG09649.1"/>
    </source>
</evidence>